<keyword evidence="1" id="KW-0520">NAD</keyword>
<evidence type="ECO:0000313" key="4">
    <source>
        <dbReference type="Proteomes" id="UP001558713"/>
    </source>
</evidence>
<evidence type="ECO:0000256" key="1">
    <source>
        <dbReference type="ARBA" id="ARBA00023027"/>
    </source>
</evidence>
<gene>
    <name evidence="3" type="ORF">V5N11_015660</name>
</gene>
<keyword evidence="4" id="KW-1185">Reference proteome</keyword>
<sequence length="185" mass="20896">MASSSSSSTHNWVYDVFPSFRGEDVRISFLSHLHLALDSKLIKVFKDNKIPRSLSIGSELVQVIRDSKIAVVLISENYGSSSWCLNELVEIMKCKDEFGQIVIPVFYGLNPSHVRKQTGKFGKAFENTCQNKSKYQKKLWQKALTNVADIAGYYSGSWDNEASMIQEIANDVLVRLKLTTTSMDF</sequence>
<dbReference type="PANTHER" id="PTHR32009:SF115">
    <property type="entry name" value="RPP1-LIKE DISEASE RESISTANCE PROTEIN-RELATED"/>
    <property type="match status" value="1"/>
</dbReference>
<dbReference type="SMART" id="SM00255">
    <property type="entry name" value="TIR"/>
    <property type="match status" value="1"/>
</dbReference>
<dbReference type="InterPro" id="IPR035897">
    <property type="entry name" value="Toll_tir_struct_dom_sf"/>
</dbReference>
<dbReference type="SUPFAM" id="SSF52200">
    <property type="entry name" value="Toll/Interleukin receptor TIR domain"/>
    <property type="match status" value="1"/>
</dbReference>
<dbReference type="InterPro" id="IPR000157">
    <property type="entry name" value="TIR_dom"/>
</dbReference>
<feature type="domain" description="TIR" evidence="2">
    <location>
        <begin position="12"/>
        <end position="176"/>
    </location>
</feature>
<dbReference type="Gene3D" id="3.40.50.10140">
    <property type="entry name" value="Toll/interleukin-1 receptor homology (TIR) domain"/>
    <property type="match status" value="1"/>
</dbReference>
<evidence type="ECO:0000259" key="2">
    <source>
        <dbReference type="PROSITE" id="PS50104"/>
    </source>
</evidence>
<dbReference type="PANTHER" id="PTHR32009">
    <property type="entry name" value="TMV RESISTANCE PROTEIN N-LIKE"/>
    <property type="match status" value="1"/>
</dbReference>
<name>A0ABD1ALG7_CARAN</name>
<dbReference type="EMBL" id="JBANAX010000470">
    <property type="protein sequence ID" value="KAL1207617.1"/>
    <property type="molecule type" value="Genomic_DNA"/>
</dbReference>
<evidence type="ECO:0000313" key="3">
    <source>
        <dbReference type="EMBL" id="KAL1207617.1"/>
    </source>
</evidence>
<protein>
    <submittedName>
        <fullName evidence="3">Disease resistance protein RPS6</fullName>
    </submittedName>
</protein>
<reference evidence="3 4" key="1">
    <citation type="submission" date="2024-04" db="EMBL/GenBank/DDBJ databases">
        <title>Genome assembly C_amara_ONT_v2.</title>
        <authorList>
            <person name="Yant L."/>
            <person name="Moore C."/>
            <person name="Slenker M."/>
        </authorList>
    </citation>
    <scope>NUCLEOTIDE SEQUENCE [LARGE SCALE GENOMIC DNA]</scope>
    <source>
        <tissue evidence="3">Leaf</tissue>
    </source>
</reference>
<organism evidence="3 4">
    <name type="scientific">Cardamine amara subsp. amara</name>
    <dbReference type="NCBI Taxonomy" id="228776"/>
    <lineage>
        <taxon>Eukaryota</taxon>
        <taxon>Viridiplantae</taxon>
        <taxon>Streptophyta</taxon>
        <taxon>Embryophyta</taxon>
        <taxon>Tracheophyta</taxon>
        <taxon>Spermatophyta</taxon>
        <taxon>Magnoliopsida</taxon>
        <taxon>eudicotyledons</taxon>
        <taxon>Gunneridae</taxon>
        <taxon>Pentapetalae</taxon>
        <taxon>rosids</taxon>
        <taxon>malvids</taxon>
        <taxon>Brassicales</taxon>
        <taxon>Brassicaceae</taxon>
        <taxon>Cardamineae</taxon>
        <taxon>Cardamine</taxon>
    </lineage>
</organism>
<dbReference type="AlphaFoldDB" id="A0ABD1ALG7"/>
<dbReference type="FunFam" id="3.40.50.10140:FF:000007">
    <property type="entry name" value="Disease resistance protein (TIR-NBS-LRR class)"/>
    <property type="match status" value="1"/>
</dbReference>
<dbReference type="Proteomes" id="UP001558713">
    <property type="component" value="Unassembled WGS sequence"/>
</dbReference>
<accession>A0ABD1ALG7</accession>
<dbReference type="Pfam" id="PF01582">
    <property type="entry name" value="TIR"/>
    <property type="match status" value="1"/>
</dbReference>
<dbReference type="PROSITE" id="PS50104">
    <property type="entry name" value="TIR"/>
    <property type="match status" value="1"/>
</dbReference>
<comment type="caution">
    <text evidence="3">The sequence shown here is derived from an EMBL/GenBank/DDBJ whole genome shotgun (WGS) entry which is preliminary data.</text>
</comment>
<proteinExistence type="predicted"/>